<evidence type="ECO:0000313" key="4">
    <source>
        <dbReference type="Proteomes" id="UP001446871"/>
    </source>
</evidence>
<evidence type="ECO:0000256" key="1">
    <source>
        <dbReference type="SAM" id="Coils"/>
    </source>
</evidence>
<name>A0ABR1UG39_9PEZI</name>
<keyword evidence="1" id="KW-0175">Coiled coil</keyword>
<sequence length="774" mass="88329">MTSAKANFWEEDELAEEQPDPIPVRKRYANASHLQPNKQVHEKNFAKYIRLSEEERKQLFEHDHDCRRIAKFFDDEREKFVNDAPVKEKLGEFSDKVAKALTQRRKAIVDQQPDLVDKSTADTIRQVLNQIERKSEPATEREHQHMPGRARRNPFVEDDDEIPPPRVREERTSDQEDLLGTYQSTVQRLLSERQRPIVISDDTESSGFDSSDFDHDEYTEDTSQLLRVRQKGRALGHSTKDNTRHRSQRASSGEDPFGPVTMATQQTIGQQVAKLTENELGTTDTTGQRFAAFESSELVDIDKDVYARWSADQNRRTRVAAIVQNIPNHEFIQPAQLSNERAYVTSDQSHYGIDDNLLVNKARSPKESWHFVLQWHPIKPWFSEESVTKRLVTKIKLYDQISATEIYRQVRSQLKRIDIVLGHKDYKGPEDLKGLTLPHPHDIEIVRINGDTRKGFGVMPNAIDKLLGATGLDFLNCNPATRDVPPLWRATYHLLYETSSDERYNRDICGTMPKIDKVVAQYADGEIDHAGQEVSPLHRVQIPKLQQLCRLYVAGLPPRQKVQLPQVQARRVLQTTGSPSGRKSPTISESKLKSVITDEFLHRNVVDVKYVDNKIALMRASIEQNLAQKLENTIEEKLEPLRQEVQSLRDQVANCATSQDQQGLRQRLDELDKKIEDTATALRNEWAQQQLPVVQQPQQPQQQRVHSASAIISPWAQQQISPQLPAQMAGPLPLPVNLGDPIVRSGTPGASPTNDNLGNPTPPQRKRRRGENRS</sequence>
<reference evidence="3 4" key="1">
    <citation type="submission" date="2023-01" db="EMBL/GenBank/DDBJ databases">
        <title>Analysis of 21 Apiospora genomes using comparative genomics revels a genus with tremendous synthesis potential of carbohydrate active enzymes and secondary metabolites.</title>
        <authorList>
            <person name="Sorensen T."/>
        </authorList>
    </citation>
    <scope>NUCLEOTIDE SEQUENCE [LARGE SCALE GENOMIC DNA]</scope>
    <source>
        <strain evidence="3 4">CBS 83171</strain>
    </source>
</reference>
<evidence type="ECO:0000313" key="3">
    <source>
        <dbReference type="EMBL" id="KAK8057870.1"/>
    </source>
</evidence>
<feature type="compositionally biased region" description="Acidic residues" evidence="2">
    <location>
        <begin position="9"/>
        <end position="19"/>
    </location>
</feature>
<feature type="compositionally biased region" description="Basic residues" evidence="2">
    <location>
        <begin position="764"/>
        <end position="774"/>
    </location>
</feature>
<gene>
    <name evidence="3" type="ORF">PG996_011807</name>
</gene>
<organism evidence="3 4">
    <name type="scientific">Apiospora saccharicola</name>
    <dbReference type="NCBI Taxonomy" id="335842"/>
    <lineage>
        <taxon>Eukaryota</taxon>
        <taxon>Fungi</taxon>
        <taxon>Dikarya</taxon>
        <taxon>Ascomycota</taxon>
        <taxon>Pezizomycotina</taxon>
        <taxon>Sordariomycetes</taxon>
        <taxon>Xylariomycetidae</taxon>
        <taxon>Amphisphaeriales</taxon>
        <taxon>Apiosporaceae</taxon>
        <taxon>Apiospora</taxon>
    </lineage>
</organism>
<feature type="region of interest" description="Disordered" evidence="2">
    <location>
        <begin position="731"/>
        <end position="774"/>
    </location>
</feature>
<feature type="compositionally biased region" description="Basic and acidic residues" evidence="2">
    <location>
        <begin position="132"/>
        <end position="145"/>
    </location>
</feature>
<feature type="region of interest" description="Disordered" evidence="2">
    <location>
        <begin position="132"/>
        <end position="180"/>
    </location>
</feature>
<evidence type="ECO:0000256" key="2">
    <source>
        <dbReference type="SAM" id="MobiDB-lite"/>
    </source>
</evidence>
<feature type="region of interest" description="Disordered" evidence="2">
    <location>
        <begin position="1"/>
        <end position="21"/>
    </location>
</feature>
<proteinExistence type="predicted"/>
<keyword evidence="4" id="KW-1185">Reference proteome</keyword>
<protein>
    <submittedName>
        <fullName evidence="3">Uncharacterized protein</fullName>
    </submittedName>
</protein>
<accession>A0ABR1UG39</accession>
<feature type="region of interest" description="Disordered" evidence="2">
    <location>
        <begin position="193"/>
        <end position="260"/>
    </location>
</feature>
<feature type="coiled-coil region" evidence="1">
    <location>
        <begin position="631"/>
        <end position="681"/>
    </location>
</feature>
<comment type="caution">
    <text evidence="3">The sequence shown here is derived from an EMBL/GenBank/DDBJ whole genome shotgun (WGS) entry which is preliminary data.</text>
</comment>
<dbReference type="EMBL" id="JAQQWM010000007">
    <property type="protein sequence ID" value="KAK8057870.1"/>
    <property type="molecule type" value="Genomic_DNA"/>
</dbReference>
<dbReference type="Proteomes" id="UP001446871">
    <property type="component" value="Unassembled WGS sequence"/>
</dbReference>
<feature type="compositionally biased region" description="Polar residues" evidence="2">
    <location>
        <begin position="748"/>
        <end position="759"/>
    </location>
</feature>